<keyword evidence="2" id="KW-1185">Reference proteome</keyword>
<dbReference type="EMBL" id="KE504138">
    <property type="protein sequence ID" value="EPT01996.1"/>
    <property type="molecule type" value="Genomic_DNA"/>
</dbReference>
<reference evidence="1 2" key="1">
    <citation type="journal article" date="2012" name="Science">
        <title>The Paleozoic origin of enzymatic lignin decomposition reconstructed from 31 fungal genomes.</title>
        <authorList>
            <person name="Floudas D."/>
            <person name="Binder M."/>
            <person name="Riley R."/>
            <person name="Barry K."/>
            <person name="Blanchette R.A."/>
            <person name="Henrissat B."/>
            <person name="Martinez A.T."/>
            <person name="Otillar R."/>
            <person name="Spatafora J.W."/>
            <person name="Yadav J.S."/>
            <person name="Aerts A."/>
            <person name="Benoit I."/>
            <person name="Boyd A."/>
            <person name="Carlson A."/>
            <person name="Copeland A."/>
            <person name="Coutinho P.M."/>
            <person name="de Vries R.P."/>
            <person name="Ferreira P."/>
            <person name="Findley K."/>
            <person name="Foster B."/>
            <person name="Gaskell J."/>
            <person name="Glotzer D."/>
            <person name="Gorecki P."/>
            <person name="Heitman J."/>
            <person name="Hesse C."/>
            <person name="Hori C."/>
            <person name="Igarashi K."/>
            <person name="Jurgens J.A."/>
            <person name="Kallen N."/>
            <person name="Kersten P."/>
            <person name="Kohler A."/>
            <person name="Kuees U."/>
            <person name="Kumar T.K.A."/>
            <person name="Kuo A."/>
            <person name="LaButti K."/>
            <person name="Larrondo L.F."/>
            <person name="Lindquist E."/>
            <person name="Ling A."/>
            <person name="Lombard V."/>
            <person name="Lucas S."/>
            <person name="Lundell T."/>
            <person name="Martin R."/>
            <person name="McLaughlin D.J."/>
            <person name="Morgenstern I."/>
            <person name="Morin E."/>
            <person name="Murat C."/>
            <person name="Nagy L.G."/>
            <person name="Nolan M."/>
            <person name="Ohm R.A."/>
            <person name="Patyshakuliyeva A."/>
            <person name="Rokas A."/>
            <person name="Ruiz-Duenas F.J."/>
            <person name="Sabat G."/>
            <person name="Salamov A."/>
            <person name="Samejima M."/>
            <person name="Schmutz J."/>
            <person name="Slot J.C."/>
            <person name="St John F."/>
            <person name="Stenlid J."/>
            <person name="Sun H."/>
            <person name="Sun S."/>
            <person name="Syed K."/>
            <person name="Tsang A."/>
            <person name="Wiebenga A."/>
            <person name="Young D."/>
            <person name="Pisabarro A."/>
            <person name="Eastwood D.C."/>
            <person name="Martin F."/>
            <person name="Cullen D."/>
            <person name="Grigoriev I.V."/>
            <person name="Hibbett D.S."/>
        </authorList>
    </citation>
    <scope>NUCLEOTIDE SEQUENCE</scope>
    <source>
        <strain evidence="2">FP-58527</strain>
    </source>
</reference>
<evidence type="ECO:0008006" key="3">
    <source>
        <dbReference type="Google" id="ProtNLM"/>
    </source>
</evidence>
<gene>
    <name evidence="1" type="ORF">FOMPIDRAFT_99737</name>
</gene>
<sequence length="419" mass="46807">MLPELPATIWELVIDHLWEDSDGLRQCALVCKAWQARCRFHLLSKIILRHPRSVHRLAHLLQEQPQLRERVLSAEIWGGQRIQPIAHLGTFASMLAKKLPSLQVLCVYYAEWQQHTVRPNTFLHLSSFATVFELRLSKVVFPTKLVLARLICGLPNLLFLNVVDVTVKSKEWSPLAFAGTLPPIRWLRFDGASDGVAHLIARDTGLVRGVVHLSVGWTDSMEDQWSDGALMTILQCARPVLDQMSLRLWRTSKKSSEQIEGVAAETVTPTLTLATCAVLRLLTLCCCLSMRSGTTVSDSAPSSRTAWLHQLVASITSPRLQGLTIDLDARHLVDINPADLVNAMKNFLQSQEYMQIDAMLADTARFKALVVVQIRLTCGPRTALSVEGDWVAAAEDDFRAMFVKVHARGMLLADVVVRD</sequence>
<dbReference type="Proteomes" id="UP000015241">
    <property type="component" value="Unassembled WGS sequence"/>
</dbReference>
<dbReference type="OrthoDB" id="2798260at2759"/>
<dbReference type="STRING" id="743788.S8FKU5"/>
<protein>
    <recommendedName>
        <fullName evidence="3">F-box domain-containing protein</fullName>
    </recommendedName>
</protein>
<evidence type="ECO:0000313" key="2">
    <source>
        <dbReference type="Proteomes" id="UP000015241"/>
    </source>
</evidence>
<dbReference type="AlphaFoldDB" id="S8FKU5"/>
<name>S8FKU5_FOMSC</name>
<evidence type="ECO:0000313" key="1">
    <source>
        <dbReference type="EMBL" id="EPT01996.1"/>
    </source>
</evidence>
<organism evidence="1 2">
    <name type="scientific">Fomitopsis schrenkii</name>
    <name type="common">Brown rot fungus</name>
    <dbReference type="NCBI Taxonomy" id="2126942"/>
    <lineage>
        <taxon>Eukaryota</taxon>
        <taxon>Fungi</taxon>
        <taxon>Dikarya</taxon>
        <taxon>Basidiomycota</taxon>
        <taxon>Agaricomycotina</taxon>
        <taxon>Agaricomycetes</taxon>
        <taxon>Polyporales</taxon>
        <taxon>Fomitopsis</taxon>
    </lineage>
</organism>
<dbReference type="InParanoid" id="S8FKU5"/>
<dbReference type="HOGENOM" id="CLU_036316_4_1_1"/>
<proteinExistence type="predicted"/>
<accession>S8FKU5</accession>